<reference evidence="2" key="1">
    <citation type="journal article" date="2016" name="PLoS ONE">
        <title>Genetic Diversity of O-Antigens in Hafnia alvei and the Development of a Suspension Array for Serotype Detection.</title>
        <authorList>
            <person name="Duan Z."/>
            <person name="Niedziela T."/>
            <person name="Lugowski C."/>
            <person name="Cao B."/>
            <person name="Wang T."/>
            <person name="Xu L."/>
            <person name="Yang B."/>
            <person name="Liu B."/>
            <person name="Wang L."/>
        </authorList>
    </citation>
    <scope>NUCLEOTIDE SEQUENCE</scope>
    <source>
        <strain evidence="2">PCM1204</strain>
    </source>
</reference>
<evidence type="ECO:0000259" key="1">
    <source>
        <dbReference type="Pfam" id="PF00535"/>
    </source>
</evidence>
<evidence type="ECO:0000313" key="2">
    <source>
        <dbReference type="EMBL" id="ANF30004.1"/>
    </source>
</evidence>
<dbReference type="GO" id="GO:0016758">
    <property type="term" value="F:hexosyltransferase activity"/>
    <property type="evidence" value="ECO:0007669"/>
    <property type="project" value="UniProtKB-ARBA"/>
</dbReference>
<dbReference type="PANTHER" id="PTHR22916">
    <property type="entry name" value="GLYCOSYLTRANSFERASE"/>
    <property type="match status" value="1"/>
</dbReference>
<dbReference type="InterPro" id="IPR029044">
    <property type="entry name" value="Nucleotide-diphossugar_trans"/>
</dbReference>
<proteinExistence type="predicted"/>
<gene>
    <name evidence="2" type="primary">epsE</name>
</gene>
<accession>A0A172X053</accession>
<dbReference type="AlphaFoldDB" id="A0A172X053"/>
<dbReference type="EMBL" id="KX117085">
    <property type="protein sequence ID" value="ANF30004.1"/>
    <property type="molecule type" value="Genomic_DNA"/>
</dbReference>
<keyword evidence="2" id="KW-0808">Transferase</keyword>
<organism evidence="2">
    <name type="scientific">Hafnia alvei</name>
    <dbReference type="NCBI Taxonomy" id="569"/>
    <lineage>
        <taxon>Bacteria</taxon>
        <taxon>Pseudomonadati</taxon>
        <taxon>Pseudomonadota</taxon>
        <taxon>Gammaproteobacteria</taxon>
        <taxon>Enterobacterales</taxon>
        <taxon>Hafniaceae</taxon>
        <taxon>Hafnia</taxon>
    </lineage>
</organism>
<dbReference type="InterPro" id="IPR001173">
    <property type="entry name" value="Glyco_trans_2-like"/>
</dbReference>
<feature type="domain" description="Glycosyltransferase 2-like" evidence="1">
    <location>
        <begin position="7"/>
        <end position="152"/>
    </location>
</feature>
<name>A0A172X053_HAFAL</name>
<dbReference type="Pfam" id="PF00535">
    <property type="entry name" value="Glycos_transf_2"/>
    <property type="match status" value="1"/>
</dbReference>
<dbReference type="EC" id="2.4.-.-" evidence="2"/>
<sequence>MKKELISVCVASYNSASTILETLESILAQTYGAEYIELLISDDASTDHTASIVDEWICEHKSKFQRLVFIKHEYNVGVTKNFNSLWKAASQRWIKSIAADDILMPECLKKNIDFVYERNVESVVFSKMQAFNSNADNSHHNLEEYPSVFQQNVLQSDRKRQYSYLINAGGLAVAPSSFINRELLAKVGFADERFPMIEDYPLWIKIIESGHKFYFLNEVTVNYRKGNSVSQSTSLLFNVRHFLQHLTIELMLTNKKISFLNKIRKYIYMMMVLCVYVFFDAKPSTLSRFIYRLGLLVKPYWLADKLSKR</sequence>
<keyword evidence="2" id="KW-0328">Glycosyltransferase</keyword>
<dbReference type="PANTHER" id="PTHR22916:SF3">
    <property type="entry name" value="UDP-GLCNAC:BETAGAL BETA-1,3-N-ACETYLGLUCOSAMINYLTRANSFERASE-LIKE PROTEIN 1"/>
    <property type="match status" value="1"/>
</dbReference>
<protein>
    <submittedName>
        <fullName evidence="2">Putative glycosyltransferase EpsE</fullName>
        <ecNumber evidence="2">2.4.-.-</ecNumber>
    </submittedName>
</protein>
<dbReference type="Gene3D" id="3.90.550.10">
    <property type="entry name" value="Spore Coat Polysaccharide Biosynthesis Protein SpsA, Chain A"/>
    <property type="match status" value="1"/>
</dbReference>
<dbReference type="SUPFAM" id="SSF53448">
    <property type="entry name" value="Nucleotide-diphospho-sugar transferases"/>
    <property type="match status" value="1"/>
</dbReference>